<dbReference type="GO" id="GO:0005085">
    <property type="term" value="F:guanyl-nucleotide exchange factor activity"/>
    <property type="evidence" value="ECO:0007669"/>
    <property type="project" value="InterPro"/>
</dbReference>
<dbReference type="SMART" id="SM00325">
    <property type="entry name" value="RhoGEF"/>
    <property type="match status" value="1"/>
</dbReference>
<dbReference type="InterPro" id="IPR057454">
    <property type="entry name" value="Bud3_C"/>
</dbReference>
<accession>A0A1D2VQL6</accession>
<gene>
    <name evidence="2" type="ORF">ASCRUDRAFT_22938</name>
</gene>
<feature type="domain" description="DH" evidence="1">
    <location>
        <begin position="116"/>
        <end position="305"/>
    </location>
</feature>
<dbReference type="STRING" id="1344418.A0A1D2VQL6"/>
<dbReference type="Pfam" id="PF12015">
    <property type="entry name" value="Bud3_N"/>
    <property type="match status" value="1"/>
</dbReference>
<evidence type="ECO:0000259" key="1">
    <source>
        <dbReference type="SMART" id="SM00325"/>
    </source>
</evidence>
<keyword evidence="3" id="KW-1185">Reference proteome</keyword>
<dbReference type="AlphaFoldDB" id="A0A1D2VQL6"/>
<dbReference type="InterPro" id="IPR000219">
    <property type="entry name" value="DH_dom"/>
</dbReference>
<dbReference type="Proteomes" id="UP000095038">
    <property type="component" value="Unassembled WGS sequence"/>
</dbReference>
<feature type="non-terminal residue" evidence="2">
    <location>
        <position position="489"/>
    </location>
</feature>
<name>A0A1D2VQL6_9ASCO</name>
<dbReference type="EMBL" id="KV454475">
    <property type="protein sequence ID" value="ODV63901.1"/>
    <property type="molecule type" value="Genomic_DNA"/>
</dbReference>
<feature type="non-terminal residue" evidence="2">
    <location>
        <position position="1"/>
    </location>
</feature>
<dbReference type="GeneID" id="30963397"/>
<reference evidence="3" key="1">
    <citation type="submission" date="2016-05" db="EMBL/GenBank/DDBJ databases">
        <title>Comparative genomics of biotechnologically important yeasts.</title>
        <authorList>
            <consortium name="DOE Joint Genome Institute"/>
            <person name="Riley R."/>
            <person name="Haridas S."/>
            <person name="Wolfe K.H."/>
            <person name="Lopes M.R."/>
            <person name="Hittinger C.T."/>
            <person name="Goker M."/>
            <person name="Salamov A."/>
            <person name="Wisecaver J."/>
            <person name="Long T.M."/>
            <person name="Aerts A.L."/>
            <person name="Barry K."/>
            <person name="Choi C."/>
            <person name="Clum A."/>
            <person name="Coughlan A.Y."/>
            <person name="Deshpande S."/>
            <person name="Douglass A.P."/>
            <person name="Hanson S.J."/>
            <person name="Klenk H.-P."/>
            <person name="Labutti K."/>
            <person name="Lapidus A."/>
            <person name="Lindquist E."/>
            <person name="Lipzen A."/>
            <person name="Meier-Kolthoff J.P."/>
            <person name="Ohm R.A."/>
            <person name="Otillar R.P."/>
            <person name="Pangilinan J."/>
            <person name="Peng Y."/>
            <person name="Rokas A."/>
            <person name="Rosa C.A."/>
            <person name="Scheuner C."/>
            <person name="Sibirny A.A."/>
            <person name="Slot J.C."/>
            <person name="Stielow J.B."/>
            <person name="Sun H."/>
            <person name="Kurtzman C.P."/>
            <person name="Blackwell M."/>
            <person name="Grigoriev I.V."/>
            <person name="Jeffries T.W."/>
        </authorList>
    </citation>
    <scope>NUCLEOTIDE SEQUENCE [LARGE SCALE GENOMIC DNA]</scope>
    <source>
        <strain evidence="3">DSM 1968</strain>
    </source>
</reference>
<dbReference type="SUPFAM" id="SSF48065">
    <property type="entry name" value="DBL homology domain (DH-domain)"/>
    <property type="match status" value="1"/>
</dbReference>
<dbReference type="OrthoDB" id="4066896at2759"/>
<sequence length="489" mass="56432">WDETTAGEMASQMNLIINKSPVQLGQQLLRLGLFQQSSINSIVLDVVYSDDNSSIKQNNKLVFLLGDQLDQLFDPLTEYSPESTDKIYKPPNKPLSFYQNSRLISIFNDSNLISSICQELLTVQTNFTINLVNFLQNFVIPLRIKVLEHGIDKLPISKLNSIFPPTIDEVTRINCIFLDALKSAQPYGSFEIIKACGTSIPYFYKAYMRHEAATRNFNDQLSSFLDNFHHQIPERIDTSYFTKRRIETIIHGSLNLTKLKLILNRLINEKISHLNTFTINNHKNSLMMKKLISKYYNSSIQTIDSFGNDKLKPYESRVFTPTGKILTELANGWPIDLQYGWVNRRVISIFDCENLMSVDNMKDEITIIFSDHILFLKIIDENYYNQIKKKQRKSRKLRSSPITNIPKLKVSGWADISNVFPSTYNDGVFLQFFVTGNGIKLDPNQPELTQHMRKYKLSDPNKLNDGYKIIELINKAKILNKSSPFHLFK</sequence>
<dbReference type="Pfam" id="PF25351">
    <property type="entry name" value="PH_BUD3_C"/>
    <property type="match status" value="1"/>
</dbReference>
<evidence type="ECO:0000313" key="2">
    <source>
        <dbReference type="EMBL" id="ODV63901.1"/>
    </source>
</evidence>
<protein>
    <recommendedName>
        <fullName evidence="1">DH domain-containing protein</fullName>
    </recommendedName>
</protein>
<dbReference type="InParanoid" id="A0A1D2VQL6"/>
<dbReference type="RefSeq" id="XP_020050208.1">
    <property type="nucleotide sequence ID" value="XM_020189761.1"/>
</dbReference>
<organism evidence="2 3">
    <name type="scientific">Ascoidea rubescens DSM 1968</name>
    <dbReference type="NCBI Taxonomy" id="1344418"/>
    <lineage>
        <taxon>Eukaryota</taxon>
        <taxon>Fungi</taxon>
        <taxon>Dikarya</taxon>
        <taxon>Ascomycota</taxon>
        <taxon>Saccharomycotina</taxon>
        <taxon>Saccharomycetes</taxon>
        <taxon>Ascoideaceae</taxon>
        <taxon>Ascoidea</taxon>
    </lineage>
</organism>
<proteinExistence type="predicted"/>
<dbReference type="InterPro" id="IPR035899">
    <property type="entry name" value="DBL_dom_sf"/>
</dbReference>
<evidence type="ECO:0000313" key="3">
    <source>
        <dbReference type="Proteomes" id="UP000095038"/>
    </source>
</evidence>
<dbReference type="InterPro" id="IPR021895">
    <property type="entry name" value="Bud3_N"/>
</dbReference>